<keyword evidence="2" id="KW-1185">Reference proteome</keyword>
<accession>A0A0V0YTP9</accession>
<dbReference type="AlphaFoldDB" id="A0A0V0YTP9"/>
<organism evidence="1 2">
    <name type="scientific">Trichinella britovi</name>
    <name type="common">Parasitic roundworm</name>
    <dbReference type="NCBI Taxonomy" id="45882"/>
    <lineage>
        <taxon>Eukaryota</taxon>
        <taxon>Metazoa</taxon>
        <taxon>Ecdysozoa</taxon>
        <taxon>Nematoda</taxon>
        <taxon>Enoplea</taxon>
        <taxon>Dorylaimia</taxon>
        <taxon>Trichinellida</taxon>
        <taxon>Trichinellidae</taxon>
        <taxon>Trichinella</taxon>
    </lineage>
</organism>
<sequence length="34" mass="3799">LRQVKQLSLTRLFSAESLGLGSYKSKEEFALSLV</sequence>
<gene>
    <name evidence="1" type="ORF">T03_14284</name>
</gene>
<dbReference type="Proteomes" id="UP000054653">
    <property type="component" value="Unassembled WGS sequence"/>
</dbReference>
<name>A0A0V0YTP9_TRIBR</name>
<dbReference type="EMBL" id="JYDI01006770">
    <property type="protein sequence ID" value="KRY03162.1"/>
    <property type="molecule type" value="Genomic_DNA"/>
</dbReference>
<evidence type="ECO:0000313" key="1">
    <source>
        <dbReference type="EMBL" id="KRY03162.1"/>
    </source>
</evidence>
<protein>
    <submittedName>
        <fullName evidence="1">Uncharacterized protein</fullName>
    </submittedName>
</protein>
<proteinExistence type="predicted"/>
<evidence type="ECO:0000313" key="2">
    <source>
        <dbReference type="Proteomes" id="UP000054653"/>
    </source>
</evidence>
<feature type="non-terminal residue" evidence="1">
    <location>
        <position position="34"/>
    </location>
</feature>
<feature type="non-terminal residue" evidence="1">
    <location>
        <position position="1"/>
    </location>
</feature>
<reference evidence="1 2" key="1">
    <citation type="submission" date="2015-01" db="EMBL/GenBank/DDBJ databases">
        <title>Evolution of Trichinella species and genotypes.</title>
        <authorList>
            <person name="Korhonen P.K."/>
            <person name="Edoardo P."/>
            <person name="Giuseppe L.R."/>
            <person name="Gasser R.B."/>
        </authorList>
    </citation>
    <scope>NUCLEOTIDE SEQUENCE [LARGE SCALE GENOMIC DNA]</scope>
    <source>
        <strain evidence="1">ISS120</strain>
    </source>
</reference>
<comment type="caution">
    <text evidence="1">The sequence shown here is derived from an EMBL/GenBank/DDBJ whole genome shotgun (WGS) entry which is preliminary data.</text>
</comment>